<dbReference type="EMBL" id="AL606452">
    <property type="protein sequence ID" value="CAE03126.3"/>
    <property type="molecule type" value="Genomic_DNA"/>
</dbReference>
<reference evidence="2" key="1">
    <citation type="journal article" date="2005" name="Nature">
        <title>The map-based sequence of the rice genome.</title>
        <authorList>
            <consortium name="International rice genome sequencing project (IRGSP)"/>
            <person name="Matsumoto T."/>
            <person name="Wu J."/>
            <person name="Kanamori H."/>
            <person name="Katayose Y."/>
            <person name="Fujisawa M."/>
            <person name="Namiki N."/>
            <person name="Mizuno H."/>
            <person name="Yamamoto K."/>
            <person name="Antonio B.A."/>
            <person name="Baba T."/>
            <person name="Sakata K."/>
            <person name="Nagamura Y."/>
            <person name="Aoki H."/>
            <person name="Arikawa K."/>
            <person name="Arita K."/>
            <person name="Bito T."/>
            <person name="Chiden Y."/>
            <person name="Fujitsuka N."/>
            <person name="Fukunaka R."/>
            <person name="Hamada M."/>
            <person name="Harada C."/>
            <person name="Hayashi A."/>
            <person name="Hijishita S."/>
            <person name="Honda M."/>
            <person name="Hosokawa S."/>
            <person name="Ichikawa Y."/>
            <person name="Idonuma A."/>
            <person name="Iijima M."/>
            <person name="Ikeda M."/>
            <person name="Ikeno M."/>
            <person name="Ito K."/>
            <person name="Ito S."/>
            <person name="Ito T."/>
            <person name="Ito Y."/>
            <person name="Ito Y."/>
            <person name="Iwabuchi A."/>
            <person name="Kamiya K."/>
            <person name="Karasawa W."/>
            <person name="Kurita K."/>
            <person name="Katagiri S."/>
            <person name="Kikuta A."/>
            <person name="Kobayashi H."/>
            <person name="Kobayashi N."/>
            <person name="Machita K."/>
            <person name="Maehara T."/>
            <person name="Masukawa M."/>
            <person name="Mizubayashi T."/>
            <person name="Mukai Y."/>
            <person name="Nagasaki H."/>
            <person name="Nagata Y."/>
            <person name="Naito S."/>
            <person name="Nakashima M."/>
            <person name="Nakama Y."/>
            <person name="Nakamichi Y."/>
            <person name="Nakamura M."/>
            <person name="Meguro A."/>
            <person name="Negishi M."/>
            <person name="Ohta I."/>
            <person name="Ohta T."/>
            <person name="Okamoto M."/>
            <person name="Ono N."/>
            <person name="Saji S."/>
            <person name="Sakaguchi M."/>
            <person name="Sakai K."/>
            <person name="Shibata M."/>
            <person name="Shimokawa T."/>
            <person name="Song J."/>
            <person name="Takazaki Y."/>
            <person name="Terasawa K."/>
            <person name="Tsugane M."/>
            <person name="Tsuji K."/>
            <person name="Ueda S."/>
            <person name="Waki K."/>
            <person name="Yamagata H."/>
            <person name="Yamamoto M."/>
            <person name="Yamamoto S."/>
            <person name="Yamane H."/>
            <person name="Yoshiki S."/>
            <person name="Yoshihara R."/>
            <person name="Yukawa K."/>
            <person name="Zhong H."/>
            <person name="Yano M."/>
            <person name="Yuan Q."/>
            <person name="Ouyang S."/>
            <person name="Liu J."/>
            <person name="Jones K.M."/>
            <person name="Gansberger K."/>
            <person name="Moffat K."/>
            <person name="Hill J."/>
            <person name="Bera J."/>
            <person name="Fadrosh D."/>
            <person name="Jin S."/>
            <person name="Johri S."/>
            <person name="Kim M."/>
            <person name="Overton L."/>
            <person name="Reardon M."/>
            <person name="Tsitrin T."/>
            <person name="Vuong H."/>
            <person name="Weaver B."/>
            <person name="Ciecko A."/>
            <person name="Tallon L."/>
            <person name="Jackson J."/>
            <person name="Pai G."/>
            <person name="Aken S.V."/>
            <person name="Utterback T."/>
            <person name="Reidmuller S."/>
            <person name="Feldblyum T."/>
            <person name="Hsiao J."/>
            <person name="Zismann V."/>
            <person name="Iobst S."/>
            <person name="de Vazeille A.R."/>
            <person name="Buell C.R."/>
            <person name="Ying K."/>
            <person name="Li Y."/>
            <person name="Lu T."/>
            <person name="Huang Y."/>
            <person name="Zhao Q."/>
            <person name="Feng Q."/>
            <person name="Zhang L."/>
            <person name="Zhu J."/>
            <person name="Weng Q."/>
            <person name="Mu J."/>
            <person name="Lu Y."/>
            <person name="Fan D."/>
            <person name="Liu Y."/>
            <person name="Guan J."/>
            <person name="Zhang Y."/>
            <person name="Yu S."/>
            <person name="Liu X."/>
            <person name="Zhang Y."/>
            <person name="Hong G."/>
            <person name="Han B."/>
            <person name="Choisne N."/>
            <person name="Demange N."/>
            <person name="Orjeda G."/>
            <person name="Samain S."/>
            <person name="Cattolico L."/>
            <person name="Pelletier E."/>
            <person name="Couloux A."/>
            <person name="Segurens B."/>
            <person name="Wincker P."/>
            <person name="D'Hont A."/>
            <person name="Scarpelli C."/>
            <person name="Weissenbach J."/>
            <person name="Salanoubat M."/>
            <person name="Quetier F."/>
            <person name="Yu Y."/>
            <person name="Kim H.R."/>
            <person name="Rambo T."/>
            <person name="Currie J."/>
            <person name="Collura K."/>
            <person name="Luo M."/>
            <person name="Yang T."/>
            <person name="Ammiraju J.S.S."/>
            <person name="Engler F."/>
            <person name="Soderlund C."/>
            <person name="Wing R.A."/>
            <person name="Palmer L.E."/>
            <person name="de la Bastide M."/>
            <person name="Spiegel L."/>
            <person name="Nascimento L."/>
            <person name="Zutavern T."/>
            <person name="O'Shaughnessy A."/>
            <person name="Dike S."/>
            <person name="Dedhia N."/>
            <person name="Preston R."/>
            <person name="Balija V."/>
            <person name="McCombie W.R."/>
            <person name="Chow T."/>
            <person name="Chen H."/>
            <person name="Chung M."/>
            <person name="Chen C."/>
            <person name="Shaw J."/>
            <person name="Wu H."/>
            <person name="Hsiao K."/>
            <person name="Chao Y."/>
            <person name="Chu M."/>
            <person name="Cheng C."/>
            <person name="Hour A."/>
            <person name="Lee P."/>
            <person name="Lin S."/>
            <person name="Lin Y."/>
            <person name="Liou J."/>
            <person name="Liu S."/>
            <person name="Hsing Y."/>
            <person name="Raghuvanshi S."/>
            <person name="Mohanty A."/>
            <person name="Bharti A.K."/>
            <person name="Gaur A."/>
            <person name="Gupta V."/>
            <person name="Kumar D."/>
            <person name="Ravi V."/>
            <person name="Vij S."/>
            <person name="Kapur A."/>
            <person name="Khurana P."/>
            <person name="Khurana P."/>
            <person name="Khurana J.P."/>
            <person name="Tyagi A.K."/>
            <person name="Gaikwad K."/>
            <person name="Singh A."/>
            <person name="Dalal V."/>
            <person name="Srivastava S."/>
            <person name="Dixit A."/>
            <person name="Pal A.K."/>
            <person name="Ghazi I.A."/>
            <person name="Yadav M."/>
            <person name="Pandit A."/>
            <person name="Bhargava A."/>
            <person name="Sureshbabu K."/>
            <person name="Batra K."/>
            <person name="Sharma T.R."/>
            <person name="Mohapatra T."/>
            <person name="Singh N.K."/>
            <person name="Messing J."/>
            <person name="Nelson A.B."/>
            <person name="Fuks G."/>
            <person name="Kavchok S."/>
            <person name="Keizer G."/>
            <person name="Linton E."/>
            <person name="Llaca V."/>
            <person name="Song R."/>
            <person name="Tanyolac B."/>
            <person name="Young S."/>
            <person name="Ho-Il K."/>
            <person name="Hahn J.H."/>
            <person name="Sangsakoo G."/>
            <person name="Vanavichit A."/>
            <person name="de Mattos Luiz.A.T."/>
            <person name="Zimmer P.D."/>
            <person name="Malone G."/>
            <person name="Dellagostin O."/>
            <person name="de Oliveira A.C."/>
            <person name="Bevan M."/>
            <person name="Bancroft I."/>
            <person name="Minx P."/>
            <person name="Cordum H."/>
            <person name="Wilson R."/>
            <person name="Cheng Z."/>
            <person name="Jin W."/>
            <person name="Jiang J."/>
            <person name="Leong S.A."/>
            <person name="Iwama H."/>
            <person name="Gojobori T."/>
            <person name="Itoh T."/>
            <person name="Niimura Y."/>
            <person name="Fujii Y."/>
            <person name="Habara T."/>
            <person name="Sakai H."/>
            <person name="Sato Y."/>
            <person name="Wilson G."/>
            <person name="Kumar K."/>
            <person name="McCouch S."/>
            <person name="Juretic N."/>
            <person name="Hoen D."/>
            <person name="Wright S."/>
            <person name="Bruskiewich R."/>
            <person name="Bureau T."/>
            <person name="Miyao A."/>
            <person name="Hirochika H."/>
            <person name="Nishikawa T."/>
            <person name="Kadowaki K."/>
            <person name="Sugiura M."/>
            <person name="Burr B."/>
            <person name="Sasaki T."/>
        </authorList>
    </citation>
    <scope>NUCLEOTIDE SEQUENCE [LARGE SCALE GENOMIC DNA]</scope>
    <source>
        <strain evidence="2">cv. Nipponbare</strain>
    </source>
</reference>
<name>Q7XQH0_ORYSJ</name>
<organism evidence="1 2">
    <name type="scientific">Oryza sativa subsp. japonica</name>
    <name type="common">Rice</name>
    <dbReference type="NCBI Taxonomy" id="39947"/>
    <lineage>
        <taxon>Eukaryota</taxon>
        <taxon>Viridiplantae</taxon>
        <taxon>Streptophyta</taxon>
        <taxon>Embryophyta</taxon>
        <taxon>Tracheophyta</taxon>
        <taxon>Spermatophyta</taxon>
        <taxon>Magnoliopsida</taxon>
        <taxon>Liliopsida</taxon>
        <taxon>Poales</taxon>
        <taxon>Poaceae</taxon>
        <taxon>BOP clade</taxon>
        <taxon>Oryzoideae</taxon>
        <taxon>Oryzeae</taxon>
        <taxon>Oryzinae</taxon>
        <taxon>Oryza</taxon>
        <taxon>Oryza sativa</taxon>
    </lineage>
</organism>
<reference evidence="2" key="2">
    <citation type="journal article" date="2008" name="Nucleic Acids Res.">
        <title>The rice annotation project database (RAP-DB): 2008 update.</title>
        <authorList>
            <consortium name="The rice annotation project (RAP)"/>
        </authorList>
    </citation>
    <scope>GENOME REANNOTATION</scope>
    <source>
        <strain evidence="2">cv. Nipponbare</strain>
    </source>
</reference>
<protein>
    <submittedName>
        <fullName evidence="1">OJ000114_01.7 protein</fullName>
    </submittedName>
</protein>
<dbReference type="AlphaFoldDB" id="Q7XQH0"/>
<dbReference type="Proteomes" id="UP000000763">
    <property type="component" value="Chromosome 4"/>
</dbReference>
<evidence type="ECO:0000313" key="2">
    <source>
        <dbReference type="Proteomes" id="UP000000763"/>
    </source>
</evidence>
<sequence length="39" mass="4594">MSVKLEKYRRGDNCIGEERMREAEWEESGITKDRMMGGD</sequence>
<accession>Q7XQH0</accession>
<proteinExistence type="predicted"/>
<gene>
    <name evidence="1" type="primary">OJ000114_01.7</name>
</gene>
<evidence type="ECO:0000313" key="1">
    <source>
        <dbReference type="EMBL" id="CAE03126.3"/>
    </source>
</evidence>